<organism evidence="2 3">
    <name type="scientific">Dokdonella immobilis</name>
    <dbReference type="NCBI Taxonomy" id="578942"/>
    <lineage>
        <taxon>Bacteria</taxon>
        <taxon>Pseudomonadati</taxon>
        <taxon>Pseudomonadota</taxon>
        <taxon>Gammaproteobacteria</taxon>
        <taxon>Lysobacterales</taxon>
        <taxon>Rhodanobacteraceae</taxon>
        <taxon>Dokdonella</taxon>
    </lineage>
</organism>
<dbReference type="STRING" id="578942.SAMN05216289_14619"/>
<keyword evidence="1" id="KW-0732">Signal</keyword>
<protein>
    <submittedName>
        <fullName evidence="2">Uncharacterized protein</fullName>
    </submittedName>
</protein>
<evidence type="ECO:0000256" key="1">
    <source>
        <dbReference type="SAM" id="SignalP"/>
    </source>
</evidence>
<sequence length="398" mass="41929">MFASSRLLLAAALFATAVSAGAQTRTSTPVGVNPSERAANVQSRHHALISRTAGPKSTNAINTATPVLPVANPVRAYPPSCLADPLPDQTLGPVYSKAVVLPQVTASTGQISGSESVTIKVWRVACSSSEFFTSATLLRIERSGSLNGRLDIYPLFPAVEAAQGNIVFSDDPDYLLNLVRIPTEPNTVIADTLTFSPVPFSSTFVLENYDSASAGFFDFNLAFSLRFDNLLTGGNSDLYFLDVPAYSPTVGTYPAAFQNLPISGYMSTNWFDPDAGGEGIILQIYEVGGDTQNLVVSFTWAAYDPSGIPFWLSGQVTIARGAKSANATMFYRTGGGLGGNAGEASEPIPWGTATVSFPDCNTMVLTYASTQGLPAGVPTGSGTRTWSRIANVNALSCE</sequence>
<accession>A0A1I5AZV0</accession>
<proteinExistence type="predicted"/>
<feature type="chain" id="PRO_5011641933" evidence="1">
    <location>
        <begin position="23"/>
        <end position="398"/>
    </location>
</feature>
<dbReference type="RefSeq" id="WP_139225113.1">
    <property type="nucleotide sequence ID" value="NZ_FOVF01000046.1"/>
</dbReference>
<dbReference type="OrthoDB" id="5947788at2"/>
<evidence type="ECO:0000313" key="2">
    <source>
        <dbReference type="EMBL" id="SFN67749.1"/>
    </source>
</evidence>
<keyword evidence="3" id="KW-1185">Reference proteome</keyword>
<evidence type="ECO:0000313" key="3">
    <source>
        <dbReference type="Proteomes" id="UP000198575"/>
    </source>
</evidence>
<dbReference type="Proteomes" id="UP000198575">
    <property type="component" value="Unassembled WGS sequence"/>
</dbReference>
<name>A0A1I5AZV0_9GAMM</name>
<dbReference type="AlphaFoldDB" id="A0A1I5AZV0"/>
<reference evidence="2 3" key="1">
    <citation type="submission" date="2016-10" db="EMBL/GenBank/DDBJ databases">
        <authorList>
            <person name="de Groot N.N."/>
        </authorList>
    </citation>
    <scope>NUCLEOTIDE SEQUENCE [LARGE SCALE GENOMIC DNA]</scope>
    <source>
        <strain evidence="2 3">CGMCC 1.7659</strain>
    </source>
</reference>
<dbReference type="EMBL" id="FOVF01000046">
    <property type="protein sequence ID" value="SFN67749.1"/>
    <property type="molecule type" value="Genomic_DNA"/>
</dbReference>
<gene>
    <name evidence="2" type="ORF">SAMN05216289_14619</name>
</gene>
<feature type="signal peptide" evidence="1">
    <location>
        <begin position="1"/>
        <end position="22"/>
    </location>
</feature>